<dbReference type="Proteomes" id="UP000293045">
    <property type="component" value="Unassembled WGS sequence"/>
</dbReference>
<dbReference type="AlphaFoldDB" id="A0A4Q9L1M9"/>
<gene>
    <name evidence="1" type="ORF">CWI39_1432p0020</name>
</gene>
<evidence type="ECO:0000313" key="1">
    <source>
        <dbReference type="EMBL" id="TBU01278.1"/>
    </source>
</evidence>
<dbReference type="VEuPathDB" id="MicrosporidiaDB:CWI36_1711p0020"/>
<evidence type="ECO:0000313" key="2">
    <source>
        <dbReference type="Proteomes" id="UP000293045"/>
    </source>
</evidence>
<proteinExistence type="predicted"/>
<comment type="caution">
    <text evidence="1">The sequence shown here is derived from an EMBL/GenBank/DDBJ whole genome shotgun (WGS) entry which is preliminary data.</text>
</comment>
<dbReference type="VEuPathDB" id="MicrosporidiaDB:CWI39_1432p0020"/>
<organism evidence="1 2">
    <name type="scientific">Hamiltosporidium magnivora</name>
    <dbReference type="NCBI Taxonomy" id="148818"/>
    <lineage>
        <taxon>Eukaryota</taxon>
        <taxon>Fungi</taxon>
        <taxon>Fungi incertae sedis</taxon>
        <taxon>Microsporidia</taxon>
        <taxon>Dubosqiidae</taxon>
        <taxon>Hamiltosporidium</taxon>
    </lineage>
</organism>
<dbReference type="EMBL" id="PIXR01001432">
    <property type="protein sequence ID" value="TBU01278.1"/>
    <property type="molecule type" value="Genomic_DNA"/>
</dbReference>
<feature type="non-terminal residue" evidence="1">
    <location>
        <position position="111"/>
    </location>
</feature>
<name>A0A4Q9L1M9_9MICR</name>
<accession>A0A4Q9L1M9</accession>
<sequence>MGRRKKVDSENIKNDEINAVNNSKISFKEIKTCDRDVVTISETLPPQPTIYNNTHSPSSNTLRATPINLLDSALPSSCPDSSARRPANTMENLNAPVIPEVNRLMVLHSIL</sequence>
<protein>
    <submittedName>
        <fullName evidence="1">Uncharacterized protein</fullName>
    </submittedName>
</protein>
<reference evidence="1 2" key="1">
    <citation type="submission" date="2017-12" db="EMBL/GenBank/DDBJ databases">
        <authorList>
            <person name="Pombert J.-F."/>
            <person name="Haag K.L."/>
            <person name="Ebert D."/>
        </authorList>
    </citation>
    <scope>NUCLEOTIDE SEQUENCE [LARGE SCALE GENOMIC DNA]</scope>
    <source>
        <strain evidence="1">IL-BN-2</strain>
    </source>
</reference>